<dbReference type="Proteomes" id="UP000499080">
    <property type="component" value="Unassembled WGS sequence"/>
</dbReference>
<proteinExistence type="predicted"/>
<organism evidence="1 2">
    <name type="scientific">Araneus ventricosus</name>
    <name type="common">Orbweaver spider</name>
    <name type="synonym">Epeira ventricosa</name>
    <dbReference type="NCBI Taxonomy" id="182803"/>
    <lineage>
        <taxon>Eukaryota</taxon>
        <taxon>Metazoa</taxon>
        <taxon>Ecdysozoa</taxon>
        <taxon>Arthropoda</taxon>
        <taxon>Chelicerata</taxon>
        <taxon>Arachnida</taxon>
        <taxon>Araneae</taxon>
        <taxon>Araneomorphae</taxon>
        <taxon>Entelegynae</taxon>
        <taxon>Araneoidea</taxon>
        <taxon>Araneidae</taxon>
        <taxon>Araneus</taxon>
    </lineage>
</organism>
<dbReference type="AlphaFoldDB" id="A0A4Y2HVH0"/>
<protein>
    <submittedName>
        <fullName evidence="1">Uncharacterized protein</fullName>
    </submittedName>
</protein>
<sequence>MALPEYMNEKSPDKVLDFGALDEQSEPLCAVGTARLVGILPTTVHKYERRVTRGLPSHTPSEQSFTVASARLFNDLDA</sequence>
<comment type="caution">
    <text evidence="1">The sequence shown here is derived from an EMBL/GenBank/DDBJ whole genome shotgun (WGS) entry which is preliminary data.</text>
</comment>
<accession>A0A4Y2HVH0</accession>
<keyword evidence="2" id="KW-1185">Reference proteome</keyword>
<reference evidence="1 2" key="1">
    <citation type="journal article" date="2019" name="Sci. Rep.">
        <title>Orb-weaving spider Araneus ventricosus genome elucidates the spidroin gene catalogue.</title>
        <authorList>
            <person name="Kono N."/>
            <person name="Nakamura H."/>
            <person name="Ohtoshi R."/>
            <person name="Moran D.A.P."/>
            <person name="Shinohara A."/>
            <person name="Yoshida Y."/>
            <person name="Fujiwara M."/>
            <person name="Mori M."/>
            <person name="Tomita M."/>
            <person name="Arakawa K."/>
        </authorList>
    </citation>
    <scope>NUCLEOTIDE SEQUENCE [LARGE SCALE GENOMIC DNA]</scope>
</reference>
<dbReference type="EMBL" id="BGPR01002193">
    <property type="protein sequence ID" value="GBM69400.1"/>
    <property type="molecule type" value="Genomic_DNA"/>
</dbReference>
<evidence type="ECO:0000313" key="2">
    <source>
        <dbReference type="Proteomes" id="UP000499080"/>
    </source>
</evidence>
<name>A0A4Y2HVH0_ARAVE</name>
<gene>
    <name evidence="1" type="ORF">AVEN_158709_1</name>
</gene>
<evidence type="ECO:0000313" key="1">
    <source>
        <dbReference type="EMBL" id="GBM69400.1"/>
    </source>
</evidence>